<dbReference type="PANTHER" id="PTHR34475:SF1">
    <property type="entry name" value="CYTOSKELETON PROTEIN RODZ"/>
    <property type="match status" value="1"/>
</dbReference>
<dbReference type="Pfam" id="PF13413">
    <property type="entry name" value="HTH_25"/>
    <property type="match status" value="1"/>
</dbReference>
<evidence type="ECO:0000313" key="4">
    <source>
        <dbReference type="Proteomes" id="UP000005730"/>
    </source>
</evidence>
<dbReference type="InterPro" id="IPR025194">
    <property type="entry name" value="RodZ-like_C"/>
</dbReference>
<evidence type="ECO:0000259" key="2">
    <source>
        <dbReference type="Pfam" id="PF13464"/>
    </source>
</evidence>
<evidence type="ECO:0000313" key="3">
    <source>
        <dbReference type="EMBL" id="EHM09348.1"/>
    </source>
</evidence>
<accession>H0UNE1</accession>
<dbReference type="InterPro" id="IPR001387">
    <property type="entry name" value="Cro/C1-type_HTH"/>
</dbReference>
<dbReference type="Proteomes" id="UP000005730">
    <property type="component" value="Chromosome"/>
</dbReference>
<organism evidence="3 4">
    <name type="scientific">Thermanaerovibrio velox DSM 12556</name>
    <dbReference type="NCBI Taxonomy" id="926567"/>
    <lineage>
        <taxon>Bacteria</taxon>
        <taxon>Thermotogati</taxon>
        <taxon>Synergistota</taxon>
        <taxon>Synergistia</taxon>
        <taxon>Synergistales</taxon>
        <taxon>Synergistaceae</taxon>
        <taxon>Thermanaerovibrio</taxon>
    </lineage>
</organism>
<protein>
    <recommendedName>
        <fullName evidence="2">Cytoskeleton protein RodZ-like C-terminal domain-containing protein</fullName>
    </recommendedName>
</protein>
<evidence type="ECO:0000256" key="1">
    <source>
        <dbReference type="SAM" id="Phobius"/>
    </source>
</evidence>
<proteinExistence type="predicted"/>
<dbReference type="Gene3D" id="1.10.260.40">
    <property type="entry name" value="lambda repressor-like DNA-binding domains"/>
    <property type="match status" value="1"/>
</dbReference>
<reference evidence="3 4" key="1">
    <citation type="submission" date="2011-10" db="EMBL/GenBank/DDBJ databases">
        <title>The Noncontiguous Finished genome of Thermanaerovibrio velox DSM 12556.</title>
        <authorList>
            <consortium name="US DOE Joint Genome Institute (JGI-PGF)"/>
            <person name="Lucas S."/>
            <person name="Copeland A."/>
            <person name="Lapidus A."/>
            <person name="Glavina del Rio T."/>
            <person name="Dalin E."/>
            <person name="Tice H."/>
            <person name="Bruce D."/>
            <person name="Goodwin L."/>
            <person name="Pitluck S."/>
            <person name="Peters L."/>
            <person name="Mikhailova N."/>
            <person name="Teshima H."/>
            <person name="Kyrpides N."/>
            <person name="Mavromatis K."/>
            <person name="Ivanova N."/>
            <person name="Markowitz V."/>
            <person name="Cheng J.-F."/>
            <person name="Hugenholtz P."/>
            <person name="Woyke T."/>
            <person name="Wu D."/>
            <person name="Spring S."/>
            <person name="Brambilla E.-M."/>
            <person name="Klenk H.-P."/>
            <person name="Eisen J.A."/>
        </authorList>
    </citation>
    <scope>NUCLEOTIDE SEQUENCE [LARGE SCALE GENOMIC DNA]</scope>
    <source>
        <strain evidence="3 4">DSM 12556</strain>
    </source>
</reference>
<dbReference type="eggNOG" id="COG1426">
    <property type="taxonomic scope" value="Bacteria"/>
</dbReference>
<dbReference type="PANTHER" id="PTHR34475">
    <property type="match status" value="1"/>
</dbReference>
<keyword evidence="1" id="KW-1133">Transmembrane helix</keyword>
<keyword evidence="1" id="KW-0472">Membrane</keyword>
<keyword evidence="4" id="KW-1185">Reference proteome</keyword>
<dbReference type="RefSeq" id="WP_006582841.1">
    <property type="nucleotide sequence ID" value="NZ_CM001377.1"/>
</dbReference>
<feature type="transmembrane region" description="Helical" evidence="1">
    <location>
        <begin position="111"/>
        <end position="129"/>
    </location>
</feature>
<sequence length="313" mass="33748">MASFPEGGDVSREDLKGLGEALRAMREGQGLSLEDVERDTKIRKAFIEAIEAGDYGAIPGMAYARGFVKSYCEYLKAPDLWPRFQGLLRGEEPSLGTYAPPRTAFRRTSHWWLYAILIGAVGFASYLIFQQWQDFKLRMKDSVITKPAEVTPPSEETVRSPYSEDIVPLSRDEAGAVEASGDKGVVSADGSGPVSGEIASDDLSWMTGAAPAPRPADVVPSAGFTVTARKPCWIKVTDLGDKGRVVFQGVLKEGESKSFSSQGVLRLRVGNAGAASLKTPSGEMDPLGPLGIPKTYYVLPDGTVSKDRLKAPR</sequence>
<dbReference type="GO" id="GO:0003677">
    <property type="term" value="F:DNA binding"/>
    <property type="evidence" value="ECO:0007669"/>
    <property type="project" value="InterPro"/>
</dbReference>
<dbReference type="Pfam" id="PF13464">
    <property type="entry name" value="RodZ_C"/>
    <property type="match status" value="1"/>
</dbReference>
<dbReference type="InterPro" id="IPR050400">
    <property type="entry name" value="Bact_Cytoskel_RodZ"/>
</dbReference>
<dbReference type="AlphaFoldDB" id="H0UNE1"/>
<gene>
    <name evidence="3" type="ORF">TheveDRAFT_0161</name>
</gene>
<name>H0UNE1_9BACT</name>
<keyword evidence="1" id="KW-0812">Transmembrane</keyword>
<dbReference type="EMBL" id="CM001377">
    <property type="protein sequence ID" value="EHM09348.1"/>
    <property type="molecule type" value="Genomic_DNA"/>
</dbReference>
<dbReference type="CDD" id="cd00093">
    <property type="entry name" value="HTH_XRE"/>
    <property type="match status" value="1"/>
</dbReference>
<dbReference type="InterPro" id="IPR010982">
    <property type="entry name" value="Lambda_DNA-bd_dom_sf"/>
</dbReference>
<dbReference type="HOGENOM" id="CLU_047530_1_3_0"/>
<feature type="domain" description="Cytoskeleton protein RodZ-like C-terminal" evidence="2">
    <location>
        <begin position="225"/>
        <end position="288"/>
    </location>
</feature>
<dbReference type="STRING" id="926567.TheveDRAFT_0161"/>